<evidence type="ECO:0000256" key="5">
    <source>
        <dbReference type="SAM" id="MobiDB-lite"/>
    </source>
</evidence>
<evidence type="ECO:0000256" key="1">
    <source>
        <dbReference type="ARBA" id="ARBA00022448"/>
    </source>
</evidence>
<feature type="domain" description="Glutaredoxin" evidence="6">
    <location>
        <begin position="17"/>
        <end position="79"/>
    </location>
</feature>
<feature type="compositionally biased region" description="Basic residues" evidence="5">
    <location>
        <begin position="110"/>
        <end position="119"/>
    </location>
</feature>
<evidence type="ECO:0000256" key="3">
    <source>
        <dbReference type="ARBA" id="ARBA00023157"/>
    </source>
</evidence>
<dbReference type="InterPro" id="IPR011899">
    <property type="entry name" value="Glutaredoxin_euk/vir"/>
</dbReference>
<dbReference type="PROSITE" id="PS00195">
    <property type="entry name" value="GLUTAREDOXIN_1"/>
    <property type="match status" value="1"/>
</dbReference>
<dbReference type="SUPFAM" id="SSF52833">
    <property type="entry name" value="Thioredoxin-like"/>
    <property type="match status" value="1"/>
</dbReference>
<gene>
    <name evidence="7" type="ORF">PHPALM_5219</name>
</gene>
<sequence length="192" mass="20887">MVSAKETVEAKIAASPVVVYSKSYCPYCAKTKTLLTQLGATYDVVELDQIDGGSEQQDALEQITGQSTVPNVFVGGKSIGGNSDVQKLHKAGNLEPLLEQNGALPMFRSAKPKKNKRRRQAEDEDEQTNSTNEDVPVVPAASDRRALNTFSTGGVNKAKKEVQSRLIEPGREIVTQQYACDAPYDAQIDKEK</sequence>
<feature type="region of interest" description="Disordered" evidence="5">
    <location>
        <begin position="102"/>
        <end position="136"/>
    </location>
</feature>
<dbReference type="PANTHER" id="PTHR45694:SF5">
    <property type="entry name" value="GLUTAREDOXIN 2"/>
    <property type="match status" value="1"/>
</dbReference>
<dbReference type="GO" id="GO:0015038">
    <property type="term" value="F:glutathione disulfide oxidoreductase activity"/>
    <property type="evidence" value="ECO:0007669"/>
    <property type="project" value="TreeGrafter"/>
</dbReference>
<dbReference type="PRINTS" id="PR00160">
    <property type="entry name" value="GLUTAREDOXIN"/>
</dbReference>
<accession>A0A2P4YHV9</accession>
<keyword evidence="8" id="KW-1185">Reference proteome</keyword>
<keyword evidence="2" id="KW-0249">Electron transport</keyword>
<organism evidence="7 8">
    <name type="scientific">Phytophthora palmivora</name>
    <dbReference type="NCBI Taxonomy" id="4796"/>
    <lineage>
        <taxon>Eukaryota</taxon>
        <taxon>Sar</taxon>
        <taxon>Stramenopiles</taxon>
        <taxon>Oomycota</taxon>
        <taxon>Peronosporomycetes</taxon>
        <taxon>Peronosporales</taxon>
        <taxon>Peronosporaceae</taxon>
        <taxon>Phytophthora</taxon>
    </lineage>
</organism>
<reference evidence="7 8" key="1">
    <citation type="journal article" date="2017" name="Genome Biol. Evol.">
        <title>Phytophthora megakarya and P. palmivora, closely related causal agents of cacao black pod rot, underwent increases in genome sizes and gene numbers by different mechanisms.</title>
        <authorList>
            <person name="Ali S.S."/>
            <person name="Shao J."/>
            <person name="Lary D.J."/>
            <person name="Kronmiller B."/>
            <person name="Shen D."/>
            <person name="Strem M.D."/>
            <person name="Amoako-Attah I."/>
            <person name="Akrofi A.Y."/>
            <person name="Begoude B.A."/>
            <person name="Ten Hoopen G.M."/>
            <person name="Coulibaly K."/>
            <person name="Kebe B.I."/>
            <person name="Melnick R.L."/>
            <person name="Guiltinan M.J."/>
            <person name="Tyler B.M."/>
            <person name="Meinhardt L.W."/>
            <person name="Bailey B.A."/>
        </authorList>
    </citation>
    <scope>NUCLEOTIDE SEQUENCE [LARGE SCALE GENOMIC DNA]</scope>
    <source>
        <strain evidence="8">sbr112.9</strain>
    </source>
</reference>
<protein>
    <submittedName>
        <fullName evidence="7">Glutaredoxin</fullName>
    </submittedName>
</protein>
<evidence type="ECO:0000256" key="2">
    <source>
        <dbReference type="ARBA" id="ARBA00022982"/>
    </source>
</evidence>
<dbReference type="InterPro" id="IPR011767">
    <property type="entry name" value="GLR_AS"/>
</dbReference>
<dbReference type="InterPro" id="IPR036249">
    <property type="entry name" value="Thioredoxin-like_sf"/>
</dbReference>
<dbReference type="InterPro" id="IPR014025">
    <property type="entry name" value="Glutaredoxin_subgr"/>
</dbReference>
<dbReference type="OrthoDB" id="44061at2759"/>
<dbReference type="PROSITE" id="PS51354">
    <property type="entry name" value="GLUTAREDOXIN_2"/>
    <property type="match status" value="1"/>
</dbReference>
<dbReference type="NCBIfam" id="TIGR02180">
    <property type="entry name" value="GRX_euk"/>
    <property type="match status" value="1"/>
</dbReference>
<proteinExistence type="predicted"/>
<dbReference type="EMBL" id="NCKW01002646">
    <property type="protein sequence ID" value="POM77401.1"/>
    <property type="molecule type" value="Genomic_DNA"/>
</dbReference>
<dbReference type="Pfam" id="PF00462">
    <property type="entry name" value="Glutaredoxin"/>
    <property type="match status" value="1"/>
</dbReference>
<dbReference type="CDD" id="cd03419">
    <property type="entry name" value="GRX_GRXh_1_2_like"/>
    <property type="match status" value="1"/>
</dbReference>
<dbReference type="GO" id="GO:0005737">
    <property type="term" value="C:cytoplasm"/>
    <property type="evidence" value="ECO:0007669"/>
    <property type="project" value="TreeGrafter"/>
</dbReference>
<dbReference type="Gene3D" id="3.40.30.10">
    <property type="entry name" value="Glutaredoxin"/>
    <property type="match status" value="1"/>
</dbReference>
<name>A0A2P4YHV9_9STRA</name>
<evidence type="ECO:0000313" key="8">
    <source>
        <dbReference type="Proteomes" id="UP000237271"/>
    </source>
</evidence>
<dbReference type="PANTHER" id="PTHR45694">
    <property type="entry name" value="GLUTAREDOXIN 2"/>
    <property type="match status" value="1"/>
</dbReference>
<dbReference type="Proteomes" id="UP000237271">
    <property type="component" value="Unassembled WGS sequence"/>
</dbReference>
<keyword evidence="1" id="KW-0813">Transport</keyword>
<evidence type="ECO:0000259" key="6">
    <source>
        <dbReference type="Pfam" id="PF00462"/>
    </source>
</evidence>
<dbReference type="GO" id="GO:0034599">
    <property type="term" value="P:cellular response to oxidative stress"/>
    <property type="evidence" value="ECO:0007669"/>
    <property type="project" value="TreeGrafter"/>
</dbReference>
<dbReference type="FunFam" id="3.40.30.10:FF:000026">
    <property type="entry name" value="Glutaredoxin 2"/>
    <property type="match status" value="1"/>
</dbReference>
<evidence type="ECO:0000256" key="4">
    <source>
        <dbReference type="ARBA" id="ARBA00023284"/>
    </source>
</evidence>
<feature type="non-terminal residue" evidence="7">
    <location>
        <position position="192"/>
    </location>
</feature>
<keyword evidence="3" id="KW-1015">Disulfide bond</keyword>
<dbReference type="InterPro" id="IPR002109">
    <property type="entry name" value="Glutaredoxin"/>
</dbReference>
<keyword evidence="4" id="KW-0676">Redox-active center</keyword>
<dbReference type="AlphaFoldDB" id="A0A2P4YHV9"/>
<evidence type="ECO:0000313" key="7">
    <source>
        <dbReference type="EMBL" id="POM77401.1"/>
    </source>
</evidence>
<comment type="caution">
    <text evidence="7">The sequence shown here is derived from an EMBL/GenBank/DDBJ whole genome shotgun (WGS) entry which is preliminary data.</text>
</comment>